<dbReference type="GO" id="GO:0006506">
    <property type="term" value="P:GPI anchor biosynthetic process"/>
    <property type="evidence" value="ECO:0007669"/>
    <property type="project" value="TreeGrafter"/>
</dbReference>
<dbReference type="AlphaFoldDB" id="A0AAF0JE64"/>
<evidence type="ECO:0000256" key="5">
    <source>
        <dbReference type="ARBA" id="ARBA00022989"/>
    </source>
</evidence>
<dbReference type="EMBL" id="CP119958">
    <property type="protein sequence ID" value="WFD37591.1"/>
    <property type="molecule type" value="Genomic_DNA"/>
</dbReference>
<feature type="transmembrane region" description="Helical" evidence="7">
    <location>
        <begin position="43"/>
        <end position="64"/>
    </location>
</feature>
<evidence type="ECO:0000256" key="7">
    <source>
        <dbReference type="RuleBase" id="RU365085"/>
    </source>
</evidence>
<evidence type="ECO:0000256" key="4">
    <source>
        <dbReference type="ARBA" id="ARBA00022824"/>
    </source>
</evidence>
<evidence type="ECO:0000313" key="9">
    <source>
        <dbReference type="Proteomes" id="UP001217754"/>
    </source>
</evidence>
<evidence type="ECO:0000256" key="2">
    <source>
        <dbReference type="ARBA" id="ARBA00010430"/>
    </source>
</evidence>
<dbReference type="Pfam" id="PF08285">
    <property type="entry name" value="DPM3"/>
    <property type="match status" value="1"/>
</dbReference>
<keyword evidence="9" id="KW-1185">Reference proteome</keyword>
<dbReference type="Proteomes" id="UP001217754">
    <property type="component" value="Chromosome 1"/>
</dbReference>
<dbReference type="GO" id="GO:0005789">
    <property type="term" value="C:endoplasmic reticulum membrane"/>
    <property type="evidence" value="ECO:0007669"/>
    <property type="project" value="UniProtKB-SubCell"/>
</dbReference>
<reference evidence="8" key="1">
    <citation type="submission" date="2023-03" db="EMBL/GenBank/DDBJ databases">
        <title>Mating type loci evolution in Malassezia.</title>
        <authorList>
            <person name="Coelho M.A."/>
        </authorList>
    </citation>
    <scope>NUCLEOTIDE SEQUENCE</scope>
    <source>
        <strain evidence="8">CBS 9431</strain>
    </source>
</reference>
<keyword evidence="6 7" id="KW-0472">Membrane</keyword>
<comment type="similarity">
    <text evidence="2 7">Belongs to the DPM3 family.</text>
</comment>
<dbReference type="PANTHER" id="PTHR16433:SF0">
    <property type="entry name" value="DOLICHOL-PHOSPHATE MANNOSYLTRANSFERASE SUBUNIT 3"/>
    <property type="match status" value="1"/>
</dbReference>
<evidence type="ECO:0000256" key="6">
    <source>
        <dbReference type="ARBA" id="ARBA00023136"/>
    </source>
</evidence>
<dbReference type="GeneID" id="85224186"/>
<dbReference type="GO" id="GO:0033185">
    <property type="term" value="C:dolichol-phosphate-mannose synthase complex"/>
    <property type="evidence" value="ECO:0007669"/>
    <property type="project" value="TreeGrafter"/>
</dbReference>
<evidence type="ECO:0000313" key="8">
    <source>
        <dbReference type="EMBL" id="WFD37591.1"/>
    </source>
</evidence>
<sequence>MTRATNFALISAALTLVYLVFLFGILPVPLLSKSVAVEILPTIPWWVLVSTGSFLLFKVGWGLYHFNNVPKAHDELLLDIKVAKDFLRERGVTVD</sequence>
<dbReference type="PANTHER" id="PTHR16433">
    <property type="entry name" value="DOLICHOL-PHOSPHATE MANNOSYLTRANSFERASE SUBUNIT 3"/>
    <property type="match status" value="1"/>
</dbReference>
<keyword evidence="4 7" id="KW-0256">Endoplasmic reticulum</keyword>
<comment type="function">
    <text evidence="7">Stabilizer subunit of the dolichol-phosphate mannose (DPM) synthase complex; tethers catalytic subunit to the ER.</text>
</comment>
<comment type="subunit">
    <text evidence="7">Component of the dolichol-phosphate mannose (DPM) synthase complex.</text>
</comment>
<evidence type="ECO:0000256" key="3">
    <source>
        <dbReference type="ARBA" id="ARBA00022692"/>
    </source>
</evidence>
<comment type="subcellular location">
    <subcellularLocation>
        <location evidence="1 7">Endoplasmic reticulum membrane</location>
        <topology evidence="1 7">Multi-pass membrane protein</topology>
    </subcellularLocation>
</comment>
<name>A0AAF0JE64_9BASI</name>
<proteinExistence type="inferred from homology"/>
<comment type="pathway">
    <text evidence="7">Protein modification; protein glycosylation.</text>
</comment>
<keyword evidence="5 7" id="KW-1133">Transmembrane helix</keyword>
<protein>
    <recommendedName>
        <fullName evidence="7">Dolichol-phosphate mannosyltransferase subunit 3</fullName>
    </recommendedName>
</protein>
<dbReference type="RefSeq" id="XP_060120488.1">
    <property type="nucleotide sequence ID" value="XM_060264505.1"/>
</dbReference>
<evidence type="ECO:0000256" key="1">
    <source>
        <dbReference type="ARBA" id="ARBA00004477"/>
    </source>
</evidence>
<dbReference type="InterPro" id="IPR013174">
    <property type="entry name" value="DPM3"/>
</dbReference>
<feature type="transmembrane region" description="Helical" evidence="7">
    <location>
        <begin position="7"/>
        <end position="31"/>
    </location>
</feature>
<keyword evidence="3 7" id="KW-0812">Transmembrane</keyword>
<accession>A0AAF0JE64</accession>
<organism evidence="8 9">
    <name type="scientific">Malassezia japonica</name>
    <dbReference type="NCBI Taxonomy" id="223818"/>
    <lineage>
        <taxon>Eukaryota</taxon>
        <taxon>Fungi</taxon>
        <taxon>Dikarya</taxon>
        <taxon>Basidiomycota</taxon>
        <taxon>Ustilaginomycotina</taxon>
        <taxon>Malasseziomycetes</taxon>
        <taxon>Malasseziales</taxon>
        <taxon>Malasseziaceae</taxon>
        <taxon>Malassezia</taxon>
    </lineage>
</organism>
<gene>
    <name evidence="8" type="ORF">MJAP1_000537</name>
</gene>